<gene>
    <name evidence="2" type="ORF">FHG12_11430</name>
</gene>
<proteinExistence type="predicted"/>
<sequence length="138" mass="15405">MIRITLFLWLYLLTSACQKHSPTPAPTLEGTWLATFTETNQYTADGILLSQSGLVAVPNSDLYKFTTTTLTVTPFVITYNYTREGDALTLRPTDPSLTIPFIRTIVTLTQTDLVLQDKRASTQGTGYTISLMHLVRRS</sequence>
<evidence type="ECO:0000256" key="1">
    <source>
        <dbReference type="SAM" id="SignalP"/>
    </source>
</evidence>
<keyword evidence="1" id="KW-0732">Signal</keyword>
<evidence type="ECO:0008006" key="4">
    <source>
        <dbReference type="Google" id="ProtNLM"/>
    </source>
</evidence>
<dbReference type="AlphaFoldDB" id="A0A5B8A1Y1"/>
<organism evidence="2 3">
    <name type="scientific">Hymenobacter jejuensis</name>
    <dbReference type="NCBI Taxonomy" id="2502781"/>
    <lineage>
        <taxon>Bacteria</taxon>
        <taxon>Pseudomonadati</taxon>
        <taxon>Bacteroidota</taxon>
        <taxon>Cytophagia</taxon>
        <taxon>Cytophagales</taxon>
        <taxon>Hymenobacteraceae</taxon>
        <taxon>Hymenobacter</taxon>
    </lineage>
</organism>
<dbReference type="RefSeq" id="WP_139515851.1">
    <property type="nucleotide sequence ID" value="NZ_CP040896.1"/>
</dbReference>
<dbReference type="KEGG" id="hyj:FHG12_11430"/>
<dbReference type="Proteomes" id="UP000305398">
    <property type="component" value="Chromosome"/>
</dbReference>
<accession>A0A5B8A1Y1</accession>
<dbReference type="EMBL" id="CP040896">
    <property type="protein sequence ID" value="QDA60675.1"/>
    <property type="molecule type" value="Genomic_DNA"/>
</dbReference>
<feature type="signal peptide" evidence="1">
    <location>
        <begin position="1"/>
        <end position="19"/>
    </location>
</feature>
<keyword evidence="3" id="KW-1185">Reference proteome</keyword>
<evidence type="ECO:0000313" key="3">
    <source>
        <dbReference type="Proteomes" id="UP000305398"/>
    </source>
</evidence>
<name>A0A5B8A1Y1_9BACT</name>
<evidence type="ECO:0000313" key="2">
    <source>
        <dbReference type="EMBL" id="QDA60675.1"/>
    </source>
</evidence>
<reference evidence="2 3" key="1">
    <citation type="submission" date="2019-06" db="EMBL/GenBank/DDBJ databases">
        <authorList>
            <person name="Srinivasan S."/>
        </authorList>
    </citation>
    <scope>NUCLEOTIDE SEQUENCE [LARGE SCALE GENOMIC DNA]</scope>
    <source>
        <strain evidence="2 3">17J68-5</strain>
    </source>
</reference>
<dbReference type="PROSITE" id="PS51257">
    <property type="entry name" value="PROKAR_LIPOPROTEIN"/>
    <property type="match status" value="1"/>
</dbReference>
<protein>
    <recommendedName>
        <fullName evidence="4">Lipocalin-like domain-containing protein</fullName>
    </recommendedName>
</protein>
<dbReference type="OrthoDB" id="886897at2"/>
<feature type="chain" id="PRO_5022853660" description="Lipocalin-like domain-containing protein" evidence="1">
    <location>
        <begin position="20"/>
        <end position="138"/>
    </location>
</feature>